<dbReference type="GO" id="GO:0046872">
    <property type="term" value="F:metal ion binding"/>
    <property type="evidence" value="ECO:0007669"/>
    <property type="project" value="UniProtKB-KW"/>
</dbReference>
<dbReference type="EMBL" id="JAJOMB010000012">
    <property type="protein sequence ID" value="MCD5313629.1"/>
    <property type="molecule type" value="Genomic_DNA"/>
</dbReference>
<dbReference type="Gene3D" id="3.90.79.20">
    <property type="match status" value="1"/>
</dbReference>
<dbReference type="AlphaFoldDB" id="A0A9X1SVF8"/>
<dbReference type="PROSITE" id="PS00058">
    <property type="entry name" value="DNA_MISMATCH_REPAIR_1"/>
    <property type="match status" value="1"/>
</dbReference>
<dbReference type="InterPro" id="IPR020084">
    <property type="entry name" value="NUDIX_hydrolase_CS"/>
</dbReference>
<evidence type="ECO:0000256" key="6">
    <source>
        <dbReference type="ARBA" id="ARBA00022801"/>
    </source>
</evidence>
<protein>
    <recommendedName>
        <fullName evidence="4">NAD(+) diphosphatase</fullName>
        <ecNumber evidence="4">3.6.1.22</ecNumber>
    </recommendedName>
</protein>
<reference evidence="11" key="1">
    <citation type="submission" date="2021-11" db="EMBL/GenBank/DDBJ databases">
        <title>Streptomyces corallinus and Kineosporia corallina sp. nov., two new coral-derived marine actinobacteria.</title>
        <authorList>
            <person name="Buangrab K."/>
            <person name="Sutthacheep M."/>
            <person name="Yeemin T."/>
            <person name="Harunari E."/>
            <person name="Igarashi Y."/>
            <person name="Sripreechasak P."/>
            <person name="Kanchanasin P."/>
            <person name="Tanasupawat S."/>
            <person name="Phongsopitanun W."/>
        </authorList>
    </citation>
    <scope>NUCLEOTIDE SEQUENCE</scope>
    <source>
        <strain evidence="11">JCM 31032</strain>
    </source>
</reference>
<keyword evidence="7" id="KW-0460">Magnesium</keyword>
<comment type="caution">
    <text evidence="11">The sequence shown here is derived from an EMBL/GenBank/DDBJ whole genome shotgun (WGS) entry which is preliminary data.</text>
</comment>
<feature type="domain" description="Nudix hydrolase" evidence="10">
    <location>
        <begin position="160"/>
        <end position="284"/>
    </location>
</feature>
<dbReference type="PROSITE" id="PS51462">
    <property type="entry name" value="NUDIX"/>
    <property type="match status" value="1"/>
</dbReference>
<dbReference type="RefSeq" id="WP_231445004.1">
    <property type="nucleotide sequence ID" value="NZ_JAJOMB010000012.1"/>
</dbReference>
<organism evidence="11 12">
    <name type="scientific">Kineosporia babensis</name>
    <dbReference type="NCBI Taxonomy" id="499548"/>
    <lineage>
        <taxon>Bacteria</taxon>
        <taxon>Bacillati</taxon>
        <taxon>Actinomycetota</taxon>
        <taxon>Actinomycetes</taxon>
        <taxon>Kineosporiales</taxon>
        <taxon>Kineosporiaceae</taxon>
        <taxon>Kineosporia</taxon>
    </lineage>
</organism>
<dbReference type="InterPro" id="IPR015376">
    <property type="entry name" value="Znr_NADH_PPase"/>
</dbReference>
<dbReference type="Pfam" id="PF09297">
    <property type="entry name" value="Zn_ribbon_NUD"/>
    <property type="match status" value="1"/>
</dbReference>
<dbReference type="InterPro" id="IPR050241">
    <property type="entry name" value="NAD-cap_RNA_hydrolase_NudC"/>
</dbReference>
<dbReference type="InterPro" id="IPR015375">
    <property type="entry name" value="NADH_PPase-like_N"/>
</dbReference>
<evidence type="ECO:0000256" key="1">
    <source>
        <dbReference type="ARBA" id="ARBA00001946"/>
    </source>
</evidence>
<comment type="cofactor">
    <cofactor evidence="1">
        <name>Mg(2+)</name>
        <dbReference type="ChEBI" id="CHEBI:18420"/>
    </cofactor>
</comment>
<dbReference type="PROSITE" id="PS00893">
    <property type="entry name" value="NUDIX_BOX"/>
    <property type="match status" value="1"/>
</dbReference>
<dbReference type="Pfam" id="PF09296">
    <property type="entry name" value="NUDIX-like"/>
    <property type="match status" value="1"/>
</dbReference>
<dbReference type="Proteomes" id="UP001138997">
    <property type="component" value="Unassembled WGS sequence"/>
</dbReference>
<dbReference type="CDD" id="cd03429">
    <property type="entry name" value="NUDIX_NADH_pyrophosphatase_Nudt13"/>
    <property type="match status" value="1"/>
</dbReference>
<evidence type="ECO:0000256" key="5">
    <source>
        <dbReference type="ARBA" id="ARBA00022723"/>
    </source>
</evidence>
<evidence type="ECO:0000313" key="12">
    <source>
        <dbReference type="Proteomes" id="UP001138997"/>
    </source>
</evidence>
<keyword evidence="8" id="KW-0520">NAD</keyword>
<dbReference type="NCBIfam" id="NF001299">
    <property type="entry name" value="PRK00241.1"/>
    <property type="match status" value="1"/>
</dbReference>
<evidence type="ECO:0000256" key="3">
    <source>
        <dbReference type="ARBA" id="ARBA00009595"/>
    </source>
</evidence>
<evidence type="ECO:0000256" key="9">
    <source>
        <dbReference type="ARBA" id="ARBA00023679"/>
    </source>
</evidence>
<keyword evidence="5" id="KW-0479">Metal-binding</keyword>
<keyword evidence="12" id="KW-1185">Reference proteome</keyword>
<comment type="catalytic activity">
    <reaction evidence="9">
        <text>a 5'-end NAD(+)-phospho-ribonucleoside in mRNA + H2O = a 5'-end phospho-adenosine-phospho-ribonucleoside in mRNA + beta-nicotinamide D-ribonucleotide + 2 H(+)</text>
        <dbReference type="Rhea" id="RHEA:60876"/>
        <dbReference type="Rhea" id="RHEA-COMP:15698"/>
        <dbReference type="Rhea" id="RHEA-COMP:15719"/>
        <dbReference type="ChEBI" id="CHEBI:14649"/>
        <dbReference type="ChEBI" id="CHEBI:15377"/>
        <dbReference type="ChEBI" id="CHEBI:15378"/>
        <dbReference type="ChEBI" id="CHEBI:144029"/>
        <dbReference type="ChEBI" id="CHEBI:144051"/>
    </reaction>
    <physiologicalReaction direction="left-to-right" evidence="9">
        <dbReference type="Rhea" id="RHEA:60877"/>
    </physiologicalReaction>
</comment>
<gene>
    <name evidence="11" type="primary">nudC</name>
    <name evidence="11" type="ORF">LR394_22215</name>
</gene>
<evidence type="ECO:0000256" key="7">
    <source>
        <dbReference type="ARBA" id="ARBA00022842"/>
    </source>
</evidence>
<evidence type="ECO:0000313" key="11">
    <source>
        <dbReference type="EMBL" id="MCD5313629.1"/>
    </source>
</evidence>
<dbReference type="PANTHER" id="PTHR42904">
    <property type="entry name" value="NUDIX HYDROLASE, NUDC SUBFAMILY"/>
    <property type="match status" value="1"/>
</dbReference>
<evidence type="ECO:0000256" key="8">
    <source>
        <dbReference type="ARBA" id="ARBA00023027"/>
    </source>
</evidence>
<dbReference type="Gene3D" id="3.90.79.10">
    <property type="entry name" value="Nucleoside Triphosphate Pyrophosphohydrolase"/>
    <property type="match status" value="1"/>
</dbReference>
<dbReference type="GO" id="GO:0005829">
    <property type="term" value="C:cytosol"/>
    <property type="evidence" value="ECO:0007669"/>
    <property type="project" value="TreeGrafter"/>
</dbReference>
<dbReference type="GO" id="GO:0019677">
    <property type="term" value="P:NAD+ catabolic process"/>
    <property type="evidence" value="ECO:0007669"/>
    <property type="project" value="TreeGrafter"/>
</dbReference>
<name>A0A9X1SVF8_9ACTN</name>
<comment type="similarity">
    <text evidence="3">Belongs to the Nudix hydrolase family. NudC subfamily.</text>
</comment>
<dbReference type="GO" id="GO:0035529">
    <property type="term" value="F:NADH pyrophosphatase activity"/>
    <property type="evidence" value="ECO:0007669"/>
    <property type="project" value="TreeGrafter"/>
</dbReference>
<dbReference type="GO" id="GO:0006742">
    <property type="term" value="P:NADP+ catabolic process"/>
    <property type="evidence" value="ECO:0007669"/>
    <property type="project" value="TreeGrafter"/>
</dbReference>
<evidence type="ECO:0000256" key="2">
    <source>
        <dbReference type="ARBA" id="ARBA00001947"/>
    </source>
</evidence>
<dbReference type="InterPro" id="IPR049734">
    <property type="entry name" value="NudC-like_C"/>
</dbReference>
<evidence type="ECO:0000259" key="10">
    <source>
        <dbReference type="PROSITE" id="PS51462"/>
    </source>
</evidence>
<dbReference type="InterPro" id="IPR000086">
    <property type="entry name" value="NUDIX_hydrolase_dom"/>
</dbReference>
<dbReference type="InterPro" id="IPR015797">
    <property type="entry name" value="NUDIX_hydrolase-like_dom_sf"/>
</dbReference>
<proteinExistence type="inferred from homology"/>
<keyword evidence="6 11" id="KW-0378">Hydrolase</keyword>
<dbReference type="SUPFAM" id="SSF55811">
    <property type="entry name" value="Nudix"/>
    <property type="match status" value="1"/>
</dbReference>
<dbReference type="PANTHER" id="PTHR42904:SF6">
    <property type="entry name" value="NAD-CAPPED RNA HYDROLASE NUDT12"/>
    <property type="match status" value="1"/>
</dbReference>
<dbReference type="Pfam" id="PF00293">
    <property type="entry name" value="NUDIX"/>
    <property type="match status" value="1"/>
</dbReference>
<dbReference type="InterPro" id="IPR014762">
    <property type="entry name" value="DNA_mismatch_repair_CS"/>
</dbReference>
<accession>A0A9X1SVF8</accession>
<comment type="cofactor">
    <cofactor evidence="2">
        <name>Zn(2+)</name>
        <dbReference type="ChEBI" id="CHEBI:29105"/>
    </cofactor>
</comment>
<dbReference type="EC" id="3.6.1.22" evidence="4"/>
<sequence>MSLERLSLSRSTLDRAAVRRSEPQLIETLLADPRTLVALFHEGETAISAQPTLQLWAANSVSGLKSESPYFFLGVDGEGRGYLALSVAERPPTPEGVRWASLREVGALLDDTGAGIFTTAVALIAWHRFHTHCANCGTGTNVIQGGWVRLCPACSREHYPRTDPAVIMTVVGPDDRVLLGRQAAWPEHRYSTLAGFVEPGESLEDAVRREVAEESGVLVGAVHYRGSQPWPFPSSLMLGFRGEALSSEIRVDEVEIDDARWWSREELQADIKEGRLILPPAVSIARRLIEDWFGAPIPDDPAAW</sequence>
<evidence type="ECO:0000256" key="4">
    <source>
        <dbReference type="ARBA" id="ARBA00012381"/>
    </source>
</evidence>